<dbReference type="Gene3D" id="2.60.120.580">
    <property type="entry name" value="Acetamidase/Formamidase-like domains"/>
    <property type="match status" value="1"/>
</dbReference>
<evidence type="ECO:0000313" key="2">
    <source>
        <dbReference type="Proteomes" id="UP001061361"/>
    </source>
</evidence>
<dbReference type="Proteomes" id="UP001061361">
    <property type="component" value="Chromosome"/>
</dbReference>
<name>A0ABN6RY46_9BACT</name>
<dbReference type="EMBL" id="AP026708">
    <property type="protein sequence ID" value="BDQ35030.1"/>
    <property type="molecule type" value="Genomic_DNA"/>
</dbReference>
<dbReference type="PANTHER" id="PTHR31891:SF1">
    <property type="entry name" value="FORMAMIDASE C869.04-RELATED"/>
    <property type="match status" value="1"/>
</dbReference>
<keyword evidence="2" id="KW-1185">Reference proteome</keyword>
<accession>A0ABN6RY46</accession>
<gene>
    <name evidence="1" type="ORF">JCM14722_25720</name>
</gene>
<dbReference type="SUPFAM" id="SSF141130">
    <property type="entry name" value="Acetamidase/Formamidase-like"/>
    <property type="match status" value="1"/>
</dbReference>
<organism evidence="1 2">
    <name type="scientific">Pseudodesulfovibrio portus</name>
    <dbReference type="NCBI Taxonomy" id="231439"/>
    <lineage>
        <taxon>Bacteria</taxon>
        <taxon>Pseudomonadati</taxon>
        <taxon>Thermodesulfobacteriota</taxon>
        <taxon>Desulfovibrionia</taxon>
        <taxon>Desulfovibrionales</taxon>
        <taxon>Desulfovibrionaceae</taxon>
    </lineage>
</organism>
<dbReference type="PANTHER" id="PTHR31891">
    <property type="entry name" value="FORMAMIDASE C869.04-RELATED"/>
    <property type="match status" value="1"/>
</dbReference>
<dbReference type="Gene3D" id="3.10.28.20">
    <property type="entry name" value="Acetamidase/Formamidase-like domains"/>
    <property type="match status" value="1"/>
</dbReference>
<dbReference type="Pfam" id="PF03069">
    <property type="entry name" value="FmdA_AmdA"/>
    <property type="match status" value="2"/>
</dbReference>
<dbReference type="InterPro" id="IPR004304">
    <property type="entry name" value="FmdA_AmdA"/>
</dbReference>
<protein>
    <submittedName>
        <fullName evidence="1">Acetamidase</fullName>
    </submittedName>
</protein>
<proteinExistence type="predicted"/>
<evidence type="ECO:0000313" key="1">
    <source>
        <dbReference type="EMBL" id="BDQ35030.1"/>
    </source>
</evidence>
<sequence>MQSNSIEKKHLHFGWDNAITPVMAVAPGSVVEFDTLDAGGGQLNRNSTLEDVSKFDFDKVNPTFGPVFVEGAEPGDALKVTVMDLKLEGWGWTANIPGFGLLADRFDQPALHIWEFDPACTAPAEFKGGAKVPLKPFPGIMGNALPEAGCHSVVNPRKFGGNMDTRDMNVGTEILIPVGVPGALFSCGDGHAAQGDGEICGTAIEAPMAMTLKLDLVKGANLNFPQFTTTGPVSSHFDKAGYDVTMAMGEDLMECARNCVGDMVDKLAAEKGLAPVDAYMLCSVCADLRISEIVDMPNWIVSCYFPRIVFEL</sequence>
<dbReference type="RefSeq" id="WP_264981921.1">
    <property type="nucleotide sequence ID" value="NZ_AP026708.1"/>
</dbReference>
<reference evidence="1" key="1">
    <citation type="submission" date="2022-08" db="EMBL/GenBank/DDBJ databases">
        <title>Genome Sequence of the sulphate-reducing bacterium, Pseudodesulfovibrio portus JCM14722.</title>
        <authorList>
            <person name="Kondo R."/>
            <person name="Kataoka T."/>
        </authorList>
    </citation>
    <scope>NUCLEOTIDE SEQUENCE</scope>
    <source>
        <strain evidence="1">JCM 14722</strain>
    </source>
</reference>